<reference evidence="1" key="1">
    <citation type="journal article" date="2015" name="J. Gen. Virol.">
        <title>Characterization of the Punta Toro species complex (genus Phlebovirus, family Bunyaviridae).</title>
        <authorList>
            <person name="Palacios G."/>
            <person name="Wiley M.R."/>
            <person name="Travassos da Rosa A.P."/>
            <person name="Guzman H."/>
            <person name="Quiroz E."/>
            <person name="Savji N."/>
            <person name="Carrera J.P."/>
            <person name="Bussetti A.V."/>
            <person name="Ladner J.T."/>
            <person name="Lipkin W.I."/>
            <person name="Tesh R.B."/>
        </authorList>
    </citation>
    <scope>NUCLEOTIDE SEQUENCE</scope>
    <source>
        <strain evidence="1">VP-366G</strain>
    </source>
</reference>
<dbReference type="Proteomes" id="UP001184909">
    <property type="component" value="Genome"/>
</dbReference>
<proteinExistence type="predicted"/>
<accession>A0A0F6X2V9</accession>
<name>A0A0F6X2V9_9VIRU</name>
<dbReference type="EMBL" id="KP272044">
    <property type="protein sequence ID" value="AKF42393.1"/>
    <property type="molecule type" value="Genomic_RNA"/>
</dbReference>
<protein>
    <submittedName>
        <fullName evidence="1">NS protein</fullName>
    </submittedName>
</protein>
<dbReference type="Pfam" id="PF11073">
    <property type="entry name" value="NSs"/>
    <property type="match status" value="1"/>
</dbReference>
<organism evidence="1">
    <name type="scientific">Capira virus</name>
    <dbReference type="NCBI Taxonomy" id="1649831"/>
    <lineage>
        <taxon>Viruses</taxon>
        <taxon>Riboviria</taxon>
        <taxon>Orthornavirae</taxon>
        <taxon>Negarnaviricota</taxon>
        <taxon>Polyploviricotina</taxon>
        <taxon>Bunyaviricetes</taxon>
        <taxon>Hareavirales</taxon>
        <taxon>Phenuiviridae</taxon>
        <taxon>Phlebovirus</taxon>
        <taxon>Phlebovirus toroense</taxon>
    </lineage>
</organism>
<sequence length="260" mass="30099">MLSYNKYALELPCISMSIGPLHRPSVNYIHFNKNYNTSVSSYRGLEIPCHNLRQSLVEKRKLSYFLKDSEIPRQWGHVGSMVTMKSPSFFDTSIERISKLRMEDCLRWCEPNIKKALSWPLGYPSLKFFYHSFIESYNHRWVDKCDFATQIVRIGGGLGLDDSILFTHSKMIGELALREISYDVLTGENLSKEIAYVQMIRMLIAMTYDEADDCCQSPLFNILSLQREVTSSHLLGNRKWRYVSRDDQIHQLPEGGGMGF</sequence>
<dbReference type="InterPro" id="IPR039434">
    <property type="entry name" value="NSs-like"/>
</dbReference>
<evidence type="ECO:0000313" key="1">
    <source>
        <dbReference type="EMBL" id="AKF42393.1"/>
    </source>
</evidence>